<dbReference type="SUPFAM" id="SSF102405">
    <property type="entry name" value="MCP/YpsA-like"/>
    <property type="match status" value="1"/>
</dbReference>
<dbReference type="STRING" id="1774970.AUC70_10695"/>
<dbReference type="RefSeq" id="WP_069445382.1">
    <property type="nucleotide sequence ID" value="NZ_LPWE01000013.1"/>
</dbReference>
<evidence type="ECO:0008006" key="3">
    <source>
        <dbReference type="Google" id="ProtNLM"/>
    </source>
</evidence>
<dbReference type="Pfam" id="PF12694">
    <property type="entry name" value="cpYpsA"/>
    <property type="match status" value="1"/>
</dbReference>
<dbReference type="EMBL" id="LPWE01000013">
    <property type="protein sequence ID" value="ODR94036.1"/>
    <property type="molecule type" value="Genomic_DNA"/>
</dbReference>
<evidence type="ECO:0000313" key="2">
    <source>
        <dbReference type="Proteomes" id="UP000094172"/>
    </source>
</evidence>
<dbReference type="InterPro" id="IPR024755">
    <property type="entry name" value="cpYpsA"/>
</dbReference>
<gene>
    <name evidence="1" type="ORF">AUC70_10695</name>
</gene>
<dbReference type="Gene3D" id="3.40.50.450">
    <property type="match status" value="1"/>
</dbReference>
<sequence>MVTVISGGQTGPDRAALEAAVATGTPYGGWCPKGGWAEDMPEPPGLLALYPNLRETPSDKPEQRTDWNVRDSDALLVLVGQGGLDVSTGTERAMRHAKSMGRAVCVVSVAEQEAEDRVRAFLSQFAGKPVCIAGPRESESPGLQAEALRVLQPALAALAA</sequence>
<reference evidence="1 2" key="1">
    <citation type="journal article" date="2016" name="Environ. Microbiol.">
        <title>New Methyloceanibacter diversity from North Sea sediments includes methanotroph containing solely the soluble methane monooxygenase.</title>
        <authorList>
            <person name="Vekeman B."/>
            <person name="Kerckhof F.M."/>
            <person name="Cremers G."/>
            <person name="de Vos P."/>
            <person name="Vandamme P."/>
            <person name="Boon N."/>
            <person name="Op den Camp H.J."/>
            <person name="Heylen K."/>
        </authorList>
    </citation>
    <scope>NUCLEOTIDE SEQUENCE [LARGE SCALE GENOMIC DNA]</scope>
    <source>
        <strain evidence="1 2">R-67176</strain>
    </source>
</reference>
<proteinExistence type="predicted"/>
<name>A0A1E3VM42_9HYPH</name>
<comment type="caution">
    <text evidence="1">The sequence shown here is derived from an EMBL/GenBank/DDBJ whole genome shotgun (WGS) entry which is preliminary data.</text>
</comment>
<keyword evidence="2" id="KW-1185">Reference proteome</keyword>
<dbReference type="Proteomes" id="UP000094172">
    <property type="component" value="Unassembled WGS sequence"/>
</dbReference>
<evidence type="ECO:0000313" key="1">
    <source>
        <dbReference type="EMBL" id="ODR94036.1"/>
    </source>
</evidence>
<protein>
    <recommendedName>
        <fullName evidence="3">Molybdenum cofactor carrier</fullName>
    </recommendedName>
</protein>
<accession>A0A1E3VM42</accession>
<organism evidence="1 2">
    <name type="scientific">Methyloceanibacter stevinii</name>
    <dbReference type="NCBI Taxonomy" id="1774970"/>
    <lineage>
        <taxon>Bacteria</taxon>
        <taxon>Pseudomonadati</taxon>
        <taxon>Pseudomonadota</taxon>
        <taxon>Alphaproteobacteria</taxon>
        <taxon>Hyphomicrobiales</taxon>
        <taxon>Hyphomicrobiaceae</taxon>
        <taxon>Methyloceanibacter</taxon>
    </lineage>
</organism>
<dbReference type="AlphaFoldDB" id="A0A1E3VM42"/>